<dbReference type="RefSeq" id="WP_220810339.1">
    <property type="nucleotide sequence ID" value="NZ_BPMK01000022.1"/>
</dbReference>
<sequence length="105" mass="11487">MQEQTLDVPRSGIRNIDGAGYSPARLLDTLADWLHAPSDRHLAGLLQISLPVLRGLRSGRISVSPSLLLVMAQSSGRSMDELRQVLGEKRSRAGLRRKPPLLKPA</sequence>
<evidence type="ECO:0000313" key="2">
    <source>
        <dbReference type="Proteomes" id="UP000887222"/>
    </source>
</evidence>
<dbReference type="EMBL" id="BPMK01000022">
    <property type="protein sequence ID" value="GIZ53929.1"/>
    <property type="molecule type" value="Genomic_DNA"/>
</dbReference>
<accession>A0ABQ4QB80</accession>
<evidence type="ECO:0000313" key="1">
    <source>
        <dbReference type="EMBL" id="GIZ53929.1"/>
    </source>
</evidence>
<keyword evidence="2" id="KW-1185">Reference proteome</keyword>
<gene>
    <name evidence="1" type="ORF">NCCP691_39430</name>
</gene>
<proteinExistence type="predicted"/>
<reference evidence="1 2" key="1">
    <citation type="journal article" date="2022" name="Int. J. Syst. Evol. Microbiol.">
        <title>Noviherbaspirillum aridicola sp. nov., isolated from an arid soil in Pakistan.</title>
        <authorList>
            <person name="Khan I.U."/>
            <person name="Saqib M."/>
            <person name="Amin A."/>
            <person name="Hussain F."/>
            <person name="Li L."/>
            <person name="Liu Y.H."/>
            <person name="Fang B.Z."/>
            <person name="Ahmed I."/>
            <person name="Li W.J."/>
        </authorList>
    </citation>
    <scope>NUCLEOTIDE SEQUENCE [LARGE SCALE GENOMIC DNA]</scope>
    <source>
        <strain evidence="1 2">NCCP-691</strain>
    </source>
</reference>
<comment type="caution">
    <text evidence="1">The sequence shown here is derived from an EMBL/GenBank/DDBJ whole genome shotgun (WGS) entry which is preliminary data.</text>
</comment>
<name>A0ABQ4QB80_9BURK</name>
<organism evidence="1 2">
    <name type="scientific">Noviherbaspirillum aridicola</name>
    <dbReference type="NCBI Taxonomy" id="2849687"/>
    <lineage>
        <taxon>Bacteria</taxon>
        <taxon>Pseudomonadati</taxon>
        <taxon>Pseudomonadota</taxon>
        <taxon>Betaproteobacteria</taxon>
        <taxon>Burkholderiales</taxon>
        <taxon>Oxalobacteraceae</taxon>
        <taxon>Noviherbaspirillum</taxon>
    </lineage>
</organism>
<protein>
    <submittedName>
        <fullName evidence="1">Uncharacterized protein</fullName>
    </submittedName>
</protein>
<dbReference type="Proteomes" id="UP000887222">
    <property type="component" value="Unassembled WGS sequence"/>
</dbReference>